<sequence>QMYKNNILLIRQYFPELNYKLQNNVSEINNNKCSELLKNLTGTYECIDKGKEIEGDDGIKLWMASNHGLAMVR</sequence>
<feature type="non-terminal residue" evidence="1">
    <location>
        <position position="1"/>
    </location>
</feature>
<dbReference type="EMBL" id="HACG01006602">
    <property type="protein sequence ID" value="CEK53467.1"/>
    <property type="molecule type" value="Transcribed_RNA"/>
</dbReference>
<name>A0A0B6YAY3_9EUPU</name>
<protein>
    <submittedName>
        <fullName evidence="1">Uncharacterized protein</fullName>
    </submittedName>
</protein>
<dbReference type="AlphaFoldDB" id="A0A0B6YAY3"/>
<proteinExistence type="predicted"/>
<reference evidence="1" key="1">
    <citation type="submission" date="2014-12" db="EMBL/GenBank/DDBJ databases">
        <title>Insight into the proteome of Arion vulgaris.</title>
        <authorList>
            <person name="Aradska J."/>
            <person name="Bulat T."/>
            <person name="Smidak R."/>
            <person name="Sarate P."/>
            <person name="Gangsoo J."/>
            <person name="Sialana F."/>
            <person name="Bilban M."/>
            <person name="Lubec G."/>
        </authorList>
    </citation>
    <scope>NUCLEOTIDE SEQUENCE</scope>
    <source>
        <tissue evidence="1">Skin</tissue>
    </source>
</reference>
<evidence type="ECO:0000313" key="1">
    <source>
        <dbReference type="EMBL" id="CEK53467.1"/>
    </source>
</evidence>
<accession>A0A0B6YAY3</accession>
<organism evidence="1">
    <name type="scientific">Arion vulgaris</name>
    <dbReference type="NCBI Taxonomy" id="1028688"/>
    <lineage>
        <taxon>Eukaryota</taxon>
        <taxon>Metazoa</taxon>
        <taxon>Spiralia</taxon>
        <taxon>Lophotrochozoa</taxon>
        <taxon>Mollusca</taxon>
        <taxon>Gastropoda</taxon>
        <taxon>Heterobranchia</taxon>
        <taxon>Euthyneura</taxon>
        <taxon>Panpulmonata</taxon>
        <taxon>Eupulmonata</taxon>
        <taxon>Stylommatophora</taxon>
        <taxon>Helicina</taxon>
        <taxon>Arionoidea</taxon>
        <taxon>Arionidae</taxon>
        <taxon>Arion</taxon>
    </lineage>
</organism>
<gene>
    <name evidence="1" type="primary">ORF20375</name>
</gene>